<sequence>MLSPAGQANAQLSLSLERSYTHSFLPQELIGEPVLSKDSQATMAIAGLTDPEAIVDEISALLSTSADEVDRIFAKDRDRIVAEIDALNATAATTGTEADRARYGQQLVLSRIFQTVMQIPDRPTAEGSSLLHEVTRRLERATITAEDAYLAPGLLDEAPEAPKQFLSWLKGRIRSHRVFKHPYYTEFIKHEAQRKDLRTYVIQESLIDGRFDDLLAMMQVGTSGPSKMEIANNYWDEMGNGDPEAVHTHLFNKIYEIFDVRSEDLEAAMTASDLLSGNLAVILCRYRHLYPEAVGFLGMTEWLAPDRFRNVVHAWERLGLPEVGITYHRLHITIDSQHAAGWFHNVVIPTAGSPYMRRGIARGALWRANSSARHLDERLAQALNTDRRLPVATG</sequence>
<protein>
    <submittedName>
        <fullName evidence="1">Iron-containing redox enzyme family protein</fullName>
    </submittedName>
</protein>
<organism evidence="1 2">
    <name type="scientific">Streptomyces scopuliridis</name>
    <dbReference type="NCBI Taxonomy" id="452529"/>
    <lineage>
        <taxon>Bacteria</taxon>
        <taxon>Bacillati</taxon>
        <taxon>Actinomycetota</taxon>
        <taxon>Actinomycetes</taxon>
        <taxon>Kitasatosporales</taxon>
        <taxon>Streptomycetaceae</taxon>
        <taxon>Streptomyces</taxon>
    </lineage>
</organism>
<evidence type="ECO:0000313" key="2">
    <source>
        <dbReference type="Proteomes" id="UP001348369"/>
    </source>
</evidence>
<proteinExistence type="predicted"/>
<reference evidence="1" key="1">
    <citation type="submission" date="2022-10" db="EMBL/GenBank/DDBJ databases">
        <title>The complete genomes of actinobacterial strains from the NBC collection.</title>
        <authorList>
            <person name="Joergensen T.S."/>
            <person name="Alvarez Arevalo M."/>
            <person name="Sterndorff E.B."/>
            <person name="Faurdal D."/>
            <person name="Vuksanovic O."/>
            <person name="Mourched A.-S."/>
            <person name="Charusanti P."/>
            <person name="Shaw S."/>
            <person name="Blin K."/>
            <person name="Weber T."/>
        </authorList>
    </citation>
    <scope>NUCLEOTIDE SEQUENCE</scope>
    <source>
        <strain evidence="1">NBC 01771</strain>
    </source>
</reference>
<gene>
    <name evidence="1" type="ORF">OG835_00360</name>
</gene>
<dbReference type="EMBL" id="CP109109">
    <property type="protein sequence ID" value="WSB95642.1"/>
    <property type="molecule type" value="Genomic_DNA"/>
</dbReference>
<keyword evidence="2" id="KW-1185">Reference proteome</keyword>
<name>A0ACD4ZBE1_9ACTN</name>
<evidence type="ECO:0000313" key="1">
    <source>
        <dbReference type="EMBL" id="WSB95642.1"/>
    </source>
</evidence>
<accession>A0ACD4ZBE1</accession>
<dbReference type="Proteomes" id="UP001348369">
    <property type="component" value="Chromosome"/>
</dbReference>